<name>A0A5M9HBS7_9SPHI</name>
<evidence type="ECO:0000313" key="2">
    <source>
        <dbReference type="Proteomes" id="UP000322918"/>
    </source>
</evidence>
<dbReference type="OrthoDB" id="72471at2"/>
<dbReference type="EMBL" id="VWNE01000010">
    <property type="protein sequence ID" value="KAA8483745.1"/>
    <property type="molecule type" value="Genomic_DNA"/>
</dbReference>
<organism evidence="1 2">
    <name type="scientific">Arcticibacter tournemirensis</name>
    <dbReference type="NCBI Taxonomy" id="699437"/>
    <lineage>
        <taxon>Bacteria</taxon>
        <taxon>Pseudomonadati</taxon>
        <taxon>Bacteroidota</taxon>
        <taxon>Sphingobacteriia</taxon>
        <taxon>Sphingobacteriales</taxon>
        <taxon>Sphingobacteriaceae</taxon>
        <taxon>Arcticibacter</taxon>
    </lineage>
</organism>
<accession>A0A5M9HBS7</accession>
<reference evidence="1 2" key="1">
    <citation type="submission" date="2019-09" db="EMBL/GenBank/DDBJ databases">
        <title>Pararcticibacter amylolyticus gen. nov., sp. nov., isolated from a rottenly hemp rope, and reclassification of Pedobacter tournemirensis as Pararcticibacter tournemirensis comb. nov.</title>
        <authorList>
            <person name="Cai Y."/>
        </authorList>
    </citation>
    <scope>NUCLEOTIDE SEQUENCE [LARGE SCALE GENOMIC DNA]</scope>
    <source>
        <strain evidence="1 2">TF5-37.2-LB10</strain>
    </source>
</reference>
<proteinExistence type="predicted"/>
<dbReference type="AlphaFoldDB" id="A0A5M9HBS7"/>
<comment type="caution">
    <text evidence="1">The sequence shown here is derived from an EMBL/GenBank/DDBJ whole genome shotgun (WGS) entry which is preliminary data.</text>
</comment>
<dbReference type="Proteomes" id="UP000322918">
    <property type="component" value="Unassembled WGS sequence"/>
</dbReference>
<sequence length="274" mass="32031">MKEIPILFSTPMVLALLDGRKTMTRRTRGLEVINERAWAYEYSNDDKAVLLGDDNQRKKVIFRNYYPQEIDLLFKTATCPYGNQGDLLWVRENFQPLGWTDSDDSEFIIKYKADASERRGYFEDTEREEKYIKWVFDEMEKKHIKLNNDGSWKGKKCPLKNRPAIHMFKDFSRIWLQVKSIRVERLNRISMDDARAEGIDIIELVDGFTPGYKDYLNPKGFFLFPHHSFFSLWQSINGAESLDANHFVWVVEFEVLSTTGKAAALAKMERGVTA</sequence>
<protein>
    <submittedName>
        <fullName evidence="1">Uncharacterized protein</fullName>
    </submittedName>
</protein>
<dbReference type="RefSeq" id="WP_141814537.1">
    <property type="nucleotide sequence ID" value="NZ_VFPL01000001.1"/>
</dbReference>
<keyword evidence="2" id="KW-1185">Reference proteome</keyword>
<evidence type="ECO:0000313" key="1">
    <source>
        <dbReference type="EMBL" id="KAA8483745.1"/>
    </source>
</evidence>
<gene>
    <name evidence="1" type="ORF">F1649_07605</name>
</gene>